<keyword evidence="6 20" id="KW-0812">Transmembrane</keyword>
<evidence type="ECO:0000256" key="20">
    <source>
        <dbReference type="RuleBase" id="RU000687"/>
    </source>
</evidence>
<dbReference type="InterPro" id="IPR002394">
    <property type="entry name" value="Nicotinic_acetylcholine_rcpt"/>
</dbReference>
<dbReference type="EMBL" id="JBBPFD010000004">
    <property type="protein sequence ID" value="KAK7929356.1"/>
    <property type="molecule type" value="Genomic_DNA"/>
</dbReference>
<protein>
    <recommendedName>
        <fullName evidence="22">NACHT domain-containing protein</fullName>
    </recommendedName>
</protein>
<evidence type="ECO:0000256" key="7">
    <source>
        <dbReference type="ARBA" id="ARBA00022737"/>
    </source>
</evidence>
<dbReference type="Pfam" id="PF17776">
    <property type="entry name" value="NLRC4_HD2"/>
    <property type="match status" value="1"/>
</dbReference>
<comment type="subcellular location">
    <subcellularLocation>
        <location evidence="1">Cytoplasm</location>
    </subcellularLocation>
    <subcellularLocation>
        <location evidence="19">Synaptic cell membrane</location>
        <topology evidence="19">Multi-pass membrane protein</topology>
    </subcellularLocation>
</comment>
<keyword evidence="16" id="KW-0325">Glycoprotein</keyword>
<evidence type="ECO:0000256" key="14">
    <source>
        <dbReference type="ARBA" id="ARBA00023157"/>
    </source>
</evidence>
<keyword evidence="3" id="KW-1003">Cell membrane</keyword>
<dbReference type="InterPro" id="IPR006029">
    <property type="entry name" value="Neurotrans-gated_channel_TM"/>
</dbReference>
<dbReference type="SUPFAM" id="SSF52047">
    <property type="entry name" value="RNI-like"/>
    <property type="match status" value="1"/>
</dbReference>
<dbReference type="PRINTS" id="PR00252">
    <property type="entry name" value="NRIONCHANNEL"/>
</dbReference>
<evidence type="ECO:0000256" key="11">
    <source>
        <dbReference type="ARBA" id="ARBA00023018"/>
    </source>
</evidence>
<dbReference type="SUPFAM" id="SSF63712">
    <property type="entry name" value="Nicotinic receptor ligand binding domain-like"/>
    <property type="match status" value="1"/>
</dbReference>
<evidence type="ECO:0000256" key="1">
    <source>
        <dbReference type="ARBA" id="ARBA00004496"/>
    </source>
</evidence>
<dbReference type="Gene3D" id="3.80.10.10">
    <property type="entry name" value="Ribonuclease Inhibitor"/>
    <property type="match status" value="1"/>
</dbReference>
<dbReference type="InterPro" id="IPR027417">
    <property type="entry name" value="P-loop_NTPase"/>
</dbReference>
<dbReference type="PROSITE" id="PS00236">
    <property type="entry name" value="NEUROTR_ION_CHANNEL"/>
    <property type="match status" value="1"/>
</dbReference>
<sequence>MESASRRAAAPEKTITCEDIFKARPHSPEPIRAVLTKGVAGVGKTVLTQKFSLDWAEGRANQELQLLFPFTFRELNVLRDKQFSLVELLQHFFSPSKALCSFQQLQVLFIFDGLDECRLPLDFSRTWVLTDPTESVSVDVLLVNLIRGILLPSALLWITTRPAAANQIPAEYVSMVTEVRGFTDLQKELYFRKRFTDDTIISHIKSIRSLYIMSHIPVFCWILSTVIQKLLEQTEEPELPRTLTQMYVHFLVVQAKVQNIKYQQGSGADLHWTPETREMVLSLGKLAFEQLQKGNLIFYESDLSECGLDAAAASVYSGVFTQVFREEPGLYQDKLWTEPAVTPHSSESPESEAAFYCSAADQALQSPNGHLDLFLRFLLGLSLPTNQRLLQGLLTQTGSSSRTNQETVKYIKQKLNEKGLSAERSLNLLHCLNELNDHSLMKEIQEYVRNGTFSSLKSPAQWSAVSFLLLSSDSDLEEFDLRKYDASETALLGLLPVVKASTKALLCACGLSPHCCGPLASVLSSSSLTHLDLSNNDLQDSGVELLCDGLKSAPCRLETLSLLLISFQSLLISAAHLVSVPAHLCCPSRLSPCSSVAHLVSVPAHFCCASRLSPRSSLLLISSQSLLISSRLSPCSSLFPSRLRPCSSLLLILSQSLLSLLLISSQSSFISAAHLVSVLVHLCCSSRLSPSLCCSSRLSPLLFSAAHLVSVPLISAAHLVLSPCSSLSAAHLRPPVPAHLCRSSCLSPCSSLLLILSVLAHFVCPCSSLLLISSLFCSSLAVVPPHLCSSLAVVPPHLCTPWQSCRLISAHPWQSCRLISAVPGSRAISSLLVSGSRAVSSLLVSGSRATSSVLIPARFAPLLPSSQASCVQSQACADEKNQVLITNAWLQLHWTDIYLTWNPESYPGVQNLRFPSNLVWVPDILLYNSADERFDATFHTNVLVNASGACQYIPPGILKSTCYIDVRWFPFDIQKCDLKFGSWTHNGWLLDLQMMDVDISTYIPNGEWDLVGVPSKRNELYYECCKEPYPDVTFTVTMRRRTLYYGLNLLIPCVLISGLALLVFLLPADSGEKISLGITVLLSLTVFMLLVAEIMPATSDSVPLIAQYFASTMMIVGLSVVVTVLVLQFHHHDPHGGKMPKWIRVILLNWCAWFLRMKKPGEDNKTSATSTSTPTYKYTHPPPHHTSTNSIPMNTIPGQATSGAPATTNGNMNLYFGYHSMGTDNPAFPTSTDSSVCGSTHPSAPSPNEVHIEQTRTILLEQIPEISRILEEVQYIARRFREQDEGEAICSEWKFAAAVVDRLCLVAFSLFSIICTFTILMSAPNFIEAVSKDFT</sequence>
<dbReference type="InterPro" id="IPR001611">
    <property type="entry name" value="Leu-rich_rpt"/>
</dbReference>
<keyword evidence="12 20" id="KW-0406">Ion transport</keyword>
<dbReference type="Pfam" id="PF13516">
    <property type="entry name" value="LRR_6"/>
    <property type="match status" value="1"/>
</dbReference>
<evidence type="ECO:0000313" key="23">
    <source>
        <dbReference type="EMBL" id="KAK7929356.1"/>
    </source>
</evidence>
<dbReference type="InterPro" id="IPR036734">
    <property type="entry name" value="Neur_chan_lig-bd_sf"/>
</dbReference>
<dbReference type="Proteomes" id="UP001460270">
    <property type="component" value="Unassembled WGS sequence"/>
</dbReference>
<keyword evidence="5" id="KW-0433">Leucine-rich repeat</keyword>
<dbReference type="SUPFAM" id="SSF90112">
    <property type="entry name" value="Neurotransmitter-gated ion-channel transmembrane pore"/>
    <property type="match status" value="1"/>
</dbReference>
<accession>A0AAW0PM67</accession>
<dbReference type="InterPro" id="IPR041267">
    <property type="entry name" value="NLRP_HD2"/>
</dbReference>
<evidence type="ECO:0000256" key="6">
    <source>
        <dbReference type="ARBA" id="ARBA00022692"/>
    </source>
</evidence>
<dbReference type="NCBIfam" id="TIGR00860">
    <property type="entry name" value="LIC"/>
    <property type="match status" value="1"/>
</dbReference>
<dbReference type="InterPro" id="IPR032675">
    <property type="entry name" value="LRR_dom_sf"/>
</dbReference>
<dbReference type="PROSITE" id="PS50837">
    <property type="entry name" value="NACHT"/>
    <property type="match status" value="1"/>
</dbReference>
<dbReference type="InterPro" id="IPR018000">
    <property type="entry name" value="Neurotransmitter_ion_chnl_CS"/>
</dbReference>
<dbReference type="GO" id="GO:0005524">
    <property type="term" value="F:ATP binding"/>
    <property type="evidence" value="ECO:0007669"/>
    <property type="project" value="UniProtKB-KW"/>
</dbReference>
<dbReference type="FunFam" id="2.70.170.10:FF:000115">
    <property type="entry name" value="Si:ch73-380n15.2"/>
    <property type="match status" value="1"/>
</dbReference>
<dbReference type="InterPro" id="IPR006202">
    <property type="entry name" value="Neur_chan_lig-bd"/>
</dbReference>
<evidence type="ECO:0000313" key="24">
    <source>
        <dbReference type="Proteomes" id="UP001460270"/>
    </source>
</evidence>
<evidence type="ECO:0000256" key="3">
    <source>
        <dbReference type="ARBA" id="ARBA00022475"/>
    </source>
</evidence>
<dbReference type="PRINTS" id="PR00254">
    <property type="entry name" value="NICOTINICR"/>
</dbReference>
<dbReference type="InterPro" id="IPR041075">
    <property type="entry name" value="NOD1/2_WH"/>
</dbReference>
<keyword evidence="8" id="KW-0547">Nucleotide-binding</keyword>
<evidence type="ECO:0000256" key="13">
    <source>
        <dbReference type="ARBA" id="ARBA00023136"/>
    </source>
</evidence>
<evidence type="ECO:0000256" key="12">
    <source>
        <dbReference type="ARBA" id="ARBA00023065"/>
    </source>
</evidence>
<keyword evidence="24" id="KW-1185">Reference proteome</keyword>
<keyword evidence="13 20" id="KW-0472">Membrane</keyword>
<keyword evidence="9" id="KW-0067">ATP-binding</keyword>
<evidence type="ECO:0000256" key="19">
    <source>
        <dbReference type="ARBA" id="ARBA00034099"/>
    </source>
</evidence>
<comment type="caution">
    <text evidence="23">The sequence shown here is derived from an EMBL/GenBank/DDBJ whole genome shotgun (WGS) entry which is preliminary data.</text>
</comment>
<dbReference type="InterPro" id="IPR006201">
    <property type="entry name" value="Neur_channel"/>
</dbReference>
<evidence type="ECO:0000256" key="2">
    <source>
        <dbReference type="ARBA" id="ARBA00022448"/>
    </source>
</evidence>
<evidence type="ECO:0000256" key="10">
    <source>
        <dbReference type="ARBA" id="ARBA00022989"/>
    </source>
</evidence>
<evidence type="ECO:0000259" key="22">
    <source>
        <dbReference type="PROSITE" id="PS50837"/>
    </source>
</evidence>
<name>A0AAW0PM67_9GOBI</name>
<comment type="similarity">
    <text evidence="20">Belongs to the ligand-gated ion channel (TC 1.A.9) family.</text>
</comment>
<feature type="transmembrane region" description="Helical" evidence="20">
    <location>
        <begin position="1043"/>
        <end position="1068"/>
    </location>
</feature>
<dbReference type="InterPro" id="IPR036719">
    <property type="entry name" value="Neuro-gated_channel_TM_sf"/>
</dbReference>
<feature type="transmembrane region" description="Helical" evidence="20">
    <location>
        <begin position="1104"/>
        <end position="1127"/>
    </location>
</feature>
<dbReference type="FunFam" id="3.40.50.300:FF:001524">
    <property type="entry name" value="Si:dkey-126g1.7"/>
    <property type="match status" value="1"/>
</dbReference>
<keyword evidence="14" id="KW-1015">Disulfide bond</keyword>
<dbReference type="Gene3D" id="3.40.50.300">
    <property type="entry name" value="P-loop containing nucleotide triphosphate hydrolases"/>
    <property type="match status" value="1"/>
</dbReference>
<keyword evidence="10 20" id="KW-1133">Transmembrane helix</keyword>
<keyword evidence="15" id="KW-0675">Receptor</keyword>
<evidence type="ECO:0000256" key="18">
    <source>
        <dbReference type="ARBA" id="ARBA00023303"/>
    </source>
</evidence>
<keyword evidence="11" id="KW-0770">Synapse</keyword>
<dbReference type="GO" id="GO:0004888">
    <property type="term" value="F:transmembrane signaling receptor activity"/>
    <property type="evidence" value="ECO:0007669"/>
    <property type="project" value="InterPro"/>
</dbReference>
<dbReference type="Pfam" id="PF02931">
    <property type="entry name" value="Neur_chan_LBD"/>
    <property type="match status" value="1"/>
</dbReference>
<evidence type="ECO:0000256" key="15">
    <source>
        <dbReference type="ARBA" id="ARBA00023170"/>
    </source>
</evidence>
<dbReference type="Gene3D" id="1.20.58.390">
    <property type="entry name" value="Neurotransmitter-gated ion-channel transmembrane domain"/>
    <property type="match status" value="2"/>
</dbReference>
<dbReference type="PANTHER" id="PTHR24106">
    <property type="entry name" value="NACHT, LRR AND CARD DOMAINS-CONTAINING"/>
    <property type="match status" value="1"/>
</dbReference>
<evidence type="ECO:0000256" key="21">
    <source>
        <dbReference type="SAM" id="MobiDB-lite"/>
    </source>
</evidence>
<dbReference type="CDD" id="cd19051">
    <property type="entry name" value="LGIC_TM_cation"/>
    <property type="match status" value="1"/>
</dbReference>
<dbReference type="FunFam" id="1.20.58.390:FF:000007">
    <property type="entry name" value="Neuronal acetylcholine receptor subunit alpha-7"/>
    <property type="match status" value="1"/>
</dbReference>
<keyword evidence="2 20" id="KW-0813">Transport</keyword>
<feature type="transmembrane region" description="Helical" evidence="20">
    <location>
        <begin position="1303"/>
        <end position="1327"/>
    </location>
</feature>
<dbReference type="PROSITE" id="PS51450">
    <property type="entry name" value="LRR"/>
    <property type="match status" value="1"/>
</dbReference>
<evidence type="ECO:0000256" key="16">
    <source>
        <dbReference type="ARBA" id="ARBA00023180"/>
    </source>
</evidence>
<dbReference type="Pfam" id="PF02932">
    <property type="entry name" value="Neur_chan_memb"/>
    <property type="match status" value="1"/>
</dbReference>
<dbReference type="Pfam" id="PF05729">
    <property type="entry name" value="NACHT"/>
    <property type="match status" value="1"/>
</dbReference>
<keyword evidence="7" id="KW-0677">Repeat</keyword>
<dbReference type="GO" id="GO:0022848">
    <property type="term" value="F:acetylcholine-gated monoatomic cation-selective channel activity"/>
    <property type="evidence" value="ECO:0007669"/>
    <property type="project" value="InterPro"/>
</dbReference>
<dbReference type="InterPro" id="IPR051261">
    <property type="entry name" value="NLR"/>
</dbReference>
<keyword evidence="18 20" id="KW-0407">Ion channel</keyword>
<gene>
    <name evidence="23" type="ORF">WMY93_005751</name>
</gene>
<dbReference type="InterPro" id="IPR038050">
    <property type="entry name" value="Neuro_actylchol_rec"/>
</dbReference>
<evidence type="ECO:0000256" key="17">
    <source>
        <dbReference type="ARBA" id="ARBA00023286"/>
    </source>
</evidence>
<feature type="compositionally biased region" description="Low complexity" evidence="21">
    <location>
        <begin position="1166"/>
        <end position="1179"/>
    </location>
</feature>
<evidence type="ECO:0000256" key="5">
    <source>
        <dbReference type="ARBA" id="ARBA00022614"/>
    </source>
</evidence>
<feature type="transmembrane region" description="Helical" evidence="20">
    <location>
        <begin position="1074"/>
        <end position="1092"/>
    </location>
</feature>
<dbReference type="GO" id="GO:0045211">
    <property type="term" value="C:postsynaptic membrane"/>
    <property type="evidence" value="ECO:0007669"/>
    <property type="project" value="InterPro"/>
</dbReference>
<organism evidence="23 24">
    <name type="scientific">Mugilogobius chulae</name>
    <name type="common">yellowstripe goby</name>
    <dbReference type="NCBI Taxonomy" id="88201"/>
    <lineage>
        <taxon>Eukaryota</taxon>
        <taxon>Metazoa</taxon>
        <taxon>Chordata</taxon>
        <taxon>Craniata</taxon>
        <taxon>Vertebrata</taxon>
        <taxon>Euteleostomi</taxon>
        <taxon>Actinopterygii</taxon>
        <taxon>Neopterygii</taxon>
        <taxon>Teleostei</taxon>
        <taxon>Neoteleostei</taxon>
        <taxon>Acanthomorphata</taxon>
        <taxon>Gobiaria</taxon>
        <taxon>Gobiiformes</taxon>
        <taxon>Gobioidei</taxon>
        <taxon>Gobiidae</taxon>
        <taxon>Gobionellinae</taxon>
        <taxon>Mugilogobius</taxon>
    </lineage>
</organism>
<dbReference type="GO" id="GO:0005737">
    <property type="term" value="C:cytoplasm"/>
    <property type="evidence" value="ECO:0007669"/>
    <property type="project" value="UniProtKB-SubCell"/>
</dbReference>
<feature type="domain" description="NACHT" evidence="22">
    <location>
        <begin position="32"/>
        <end position="164"/>
    </location>
</feature>
<dbReference type="SMART" id="SM00368">
    <property type="entry name" value="LRR_RI"/>
    <property type="match status" value="1"/>
</dbReference>
<keyword evidence="17" id="KW-1071">Ligand-gated ion channel</keyword>
<dbReference type="Gene3D" id="2.70.170.10">
    <property type="entry name" value="Neurotransmitter-gated ion-channel ligand-binding domain"/>
    <property type="match status" value="1"/>
</dbReference>
<dbReference type="Pfam" id="PF17779">
    <property type="entry name" value="WHD_NOD2"/>
    <property type="match status" value="1"/>
</dbReference>
<evidence type="ECO:0000256" key="8">
    <source>
        <dbReference type="ARBA" id="ARBA00022741"/>
    </source>
</evidence>
<dbReference type="InterPro" id="IPR007111">
    <property type="entry name" value="NACHT_NTPase"/>
</dbReference>
<keyword evidence="4" id="KW-0963">Cytoplasm</keyword>
<evidence type="ECO:0000256" key="4">
    <source>
        <dbReference type="ARBA" id="ARBA00022490"/>
    </source>
</evidence>
<proteinExistence type="inferred from homology"/>
<reference evidence="24" key="1">
    <citation type="submission" date="2024-04" db="EMBL/GenBank/DDBJ databases">
        <title>Salinicola lusitanus LLJ914,a marine bacterium isolated from the Okinawa Trough.</title>
        <authorList>
            <person name="Li J."/>
        </authorList>
    </citation>
    <scope>NUCLEOTIDE SEQUENCE [LARGE SCALE GENOMIC DNA]</scope>
</reference>
<dbReference type="FunFam" id="1.20.58.390:FF:000011">
    <property type="entry name" value="neuronal acetylcholine receptor subunit alpha-7"/>
    <property type="match status" value="1"/>
</dbReference>
<feature type="region of interest" description="Disordered" evidence="21">
    <location>
        <begin position="1162"/>
        <end position="1190"/>
    </location>
</feature>
<evidence type="ECO:0000256" key="9">
    <source>
        <dbReference type="ARBA" id="ARBA00022840"/>
    </source>
</evidence>